<organism evidence="1 2">
    <name type="scientific">Tetrapyrgos nigripes</name>
    <dbReference type="NCBI Taxonomy" id="182062"/>
    <lineage>
        <taxon>Eukaryota</taxon>
        <taxon>Fungi</taxon>
        <taxon>Dikarya</taxon>
        <taxon>Basidiomycota</taxon>
        <taxon>Agaricomycotina</taxon>
        <taxon>Agaricomycetes</taxon>
        <taxon>Agaricomycetidae</taxon>
        <taxon>Agaricales</taxon>
        <taxon>Marasmiineae</taxon>
        <taxon>Marasmiaceae</taxon>
        <taxon>Tetrapyrgos</taxon>
    </lineage>
</organism>
<comment type="caution">
    <text evidence="1">The sequence shown here is derived from an EMBL/GenBank/DDBJ whole genome shotgun (WGS) entry which is preliminary data.</text>
</comment>
<reference evidence="1 2" key="1">
    <citation type="journal article" date="2020" name="ISME J.">
        <title>Uncovering the hidden diversity of litter-decomposition mechanisms in mushroom-forming fungi.</title>
        <authorList>
            <person name="Floudas D."/>
            <person name="Bentzer J."/>
            <person name="Ahren D."/>
            <person name="Johansson T."/>
            <person name="Persson P."/>
            <person name="Tunlid A."/>
        </authorList>
    </citation>
    <scope>NUCLEOTIDE SEQUENCE [LARGE SCALE GENOMIC DNA]</scope>
    <source>
        <strain evidence="1 2">CBS 291.85</strain>
    </source>
</reference>
<proteinExistence type="predicted"/>
<protein>
    <submittedName>
        <fullName evidence="1">Uncharacterized protein</fullName>
    </submittedName>
</protein>
<name>A0A8H5GIQ7_9AGAR</name>
<gene>
    <name evidence="1" type="ORF">D9758_010879</name>
</gene>
<sequence>MDFLSVLSSITCLSTSTNTLPAPRKDHDLIQDCARSLIVHIGVYPVEIRLRPIIKKVLDYIPGNYGYVGSPDNLTALYRHDSVIVPTTVVCPKRKLKNDLEVTGRFEEGVEEAFRFSDWFRDEGEEGIKREVITW</sequence>
<accession>A0A8H5GIQ7</accession>
<dbReference type="AlphaFoldDB" id="A0A8H5GIQ7"/>
<dbReference type="Proteomes" id="UP000559256">
    <property type="component" value="Unassembled WGS sequence"/>
</dbReference>
<evidence type="ECO:0000313" key="1">
    <source>
        <dbReference type="EMBL" id="KAF5365445.1"/>
    </source>
</evidence>
<keyword evidence="2" id="KW-1185">Reference proteome</keyword>
<dbReference type="EMBL" id="JAACJM010000027">
    <property type="protein sequence ID" value="KAF5365445.1"/>
    <property type="molecule type" value="Genomic_DNA"/>
</dbReference>
<evidence type="ECO:0000313" key="2">
    <source>
        <dbReference type="Proteomes" id="UP000559256"/>
    </source>
</evidence>